<protein>
    <submittedName>
        <fullName evidence="4">RAWUL domain-containing protein</fullName>
    </submittedName>
</protein>
<dbReference type="OrthoDB" id="1305878at2759"/>
<dbReference type="VEuPathDB" id="VectorBase:ASIS011077"/>
<feature type="compositionally biased region" description="Low complexity" evidence="1">
    <location>
        <begin position="851"/>
        <end position="865"/>
    </location>
</feature>
<feature type="region of interest" description="Disordered" evidence="1">
    <location>
        <begin position="835"/>
        <end position="929"/>
    </location>
</feature>
<feature type="compositionally biased region" description="Polar residues" evidence="1">
    <location>
        <begin position="876"/>
        <end position="890"/>
    </location>
</feature>
<feature type="domain" description="RAWUL" evidence="2">
    <location>
        <begin position="125"/>
        <end position="191"/>
    </location>
</feature>
<feature type="compositionally biased region" description="Polar residues" evidence="1">
    <location>
        <begin position="283"/>
        <end position="308"/>
    </location>
</feature>
<organism evidence="3">
    <name type="scientific">Anopheles sinensis</name>
    <name type="common">Mosquito</name>
    <dbReference type="NCBI Taxonomy" id="74873"/>
    <lineage>
        <taxon>Eukaryota</taxon>
        <taxon>Metazoa</taxon>
        <taxon>Ecdysozoa</taxon>
        <taxon>Arthropoda</taxon>
        <taxon>Hexapoda</taxon>
        <taxon>Insecta</taxon>
        <taxon>Pterygota</taxon>
        <taxon>Neoptera</taxon>
        <taxon>Endopterygota</taxon>
        <taxon>Diptera</taxon>
        <taxon>Nematocera</taxon>
        <taxon>Culicoidea</taxon>
        <taxon>Culicidae</taxon>
        <taxon>Anophelinae</taxon>
        <taxon>Anopheles</taxon>
    </lineage>
</organism>
<dbReference type="Pfam" id="PF16207">
    <property type="entry name" value="RAWUL"/>
    <property type="match status" value="1"/>
</dbReference>
<dbReference type="EMBL" id="KE524780">
    <property type="protein sequence ID" value="KFB36481.1"/>
    <property type="molecule type" value="Genomic_DNA"/>
</dbReference>
<feature type="region of interest" description="Disordered" evidence="1">
    <location>
        <begin position="210"/>
        <end position="429"/>
    </location>
</feature>
<feature type="compositionally biased region" description="Low complexity" evidence="1">
    <location>
        <begin position="619"/>
        <end position="628"/>
    </location>
</feature>
<feature type="compositionally biased region" description="Low complexity" evidence="1">
    <location>
        <begin position="897"/>
        <end position="914"/>
    </location>
</feature>
<feature type="compositionally biased region" description="Polar residues" evidence="1">
    <location>
        <begin position="1372"/>
        <end position="1386"/>
    </location>
</feature>
<dbReference type="OMA" id="NHKAHKL"/>
<dbReference type="PANTHER" id="PTHR10825">
    <property type="entry name" value="RING FINGER DOMAIN-CONTAINING, POLYCOMB GROUP COMPONENT"/>
    <property type="match status" value="1"/>
</dbReference>
<reference evidence="4" key="2">
    <citation type="submission" date="2020-05" db="UniProtKB">
        <authorList>
            <consortium name="EnsemblMetazoa"/>
        </authorList>
    </citation>
    <scope>IDENTIFICATION</scope>
</reference>
<feature type="compositionally biased region" description="Low complexity" evidence="1">
    <location>
        <begin position="700"/>
        <end position="716"/>
    </location>
</feature>
<evidence type="ECO:0000313" key="5">
    <source>
        <dbReference type="Proteomes" id="UP000030765"/>
    </source>
</evidence>
<dbReference type="EMBL" id="ATLV01012303">
    <property type="status" value="NOT_ANNOTATED_CDS"/>
    <property type="molecule type" value="Genomic_DNA"/>
</dbReference>
<reference evidence="3 5" key="1">
    <citation type="journal article" date="2014" name="BMC Genomics">
        <title>Genome sequence of Anopheles sinensis provides insight into genetics basis of mosquito competence for malaria parasites.</title>
        <authorList>
            <person name="Zhou D."/>
            <person name="Zhang D."/>
            <person name="Ding G."/>
            <person name="Shi L."/>
            <person name="Hou Q."/>
            <person name="Ye Y."/>
            <person name="Xu Y."/>
            <person name="Zhou H."/>
            <person name="Xiong C."/>
            <person name="Li S."/>
            <person name="Yu J."/>
            <person name="Hong S."/>
            <person name="Yu X."/>
            <person name="Zou P."/>
            <person name="Chen C."/>
            <person name="Chang X."/>
            <person name="Wang W."/>
            <person name="Lv Y."/>
            <person name="Sun Y."/>
            <person name="Ma L."/>
            <person name="Shen B."/>
            <person name="Zhu C."/>
        </authorList>
    </citation>
    <scope>NUCLEOTIDE SEQUENCE [LARGE SCALE GENOMIC DNA]</scope>
</reference>
<evidence type="ECO:0000259" key="2">
    <source>
        <dbReference type="Pfam" id="PF16207"/>
    </source>
</evidence>
<feature type="region of interest" description="Disordered" evidence="1">
    <location>
        <begin position="672"/>
        <end position="722"/>
    </location>
</feature>
<dbReference type="Gene3D" id="3.10.20.90">
    <property type="entry name" value="Phosphatidylinositol 3-kinase Catalytic Subunit, Chain A, domain 1"/>
    <property type="match status" value="1"/>
</dbReference>
<dbReference type="InterPro" id="IPR013083">
    <property type="entry name" value="Znf_RING/FYVE/PHD"/>
</dbReference>
<feature type="compositionally biased region" description="Basic and acidic residues" evidence="1">
    <location>
        <begin position="595"/>
        <end position="607"/>
    </location>
</feature>
<dbReference type="VEuPathDB" id="VectorBase:ASIC003632"/>
<feature type="region of interest" description="Disordered" evidence="1">
    <location>
        <begin position="990"/>
        <end position="1066"/>
    </location>
</feature>
<dbReference type="CDD" id="cd17082">
    <property type="entry name" value="RAWUL_PCGF2_like"/>
    <property type="match status" value="1"/>
</dbReference>
<name>A0A084VET7_ANOSI</name>
<feature type="compositionally biased region" description="Polar residues" evidence="1">
    <location>
        <begin position="1143"/>
        <end position="1153"/>
    </location>
</feature>
<evidence type="ECO:0000256" key="1">
    <source>
        <dbReference type="SAM" id="MobiDB-lite"/>
    </source>
</evidence>
<dbReference type="STRING" id="74873.A0A084VET7"/>
<feature type="compositionally biased region" description="Low complexity" evidence="1">
    <location>
        <begin position="1343"/>
        <end position="1371"/>
    </location>
</feature>
<feature type="compositionally biased region" description="Basic and acidic residues" evidence="1">
    <location>
        <begin position="397"/>
        <end position="408"/>
    </location>
</feature>
<feature type="region of interest" description="Disordered" evidence="1">
    <location>
        <begin position="449"/>
        <end position="521"/>
    </location>
</feature>
<feature type="region of interest" description="Disordered" evidence="1">
    <location>
        <begin position="1143"/>
        <end position="1235"/>
    </location>
</feature>
<feature type="region of interest" description="Disordered" evidence="1">
    <location>
        <begin position="797"/>
        <end position="816"/>
    </location>
</feature>
<accession>A0A084VET7</accession>
<feature type="region of interest" description="Disordered" evidence="1">
    <location>
        <begin position="545"/>
        <end position="660"/>
    </location>
</feature>
<feature type="compositionally biased region" description="Polar residues" evidence="1">
    <location>
        <begin position="1206"/>
        <end position="1219"/>
    </location>
</feature>
<dbReference type="GO" id="GO:0035102">
    <property type="term" value="C:PRC1 complex"/>
    <property type="evidence" value="ECO:0007669"/>
    <property type="project" value="TreeGrafter"/>
</dbReference>
<feature type="compositionally biased region" description="Polar residues" evidence="1">
    <location>
        <begin position="797"/>
        <end position="807"/>
    </location>
</feature>
<dbReference type="GO" id="GO:0000122">
    <property type="term" value="P:negative regulation of transcription by RNA polymerase II"/>
    <property type="evidence" value="ECO:0007669"/>
    <property type="project" value="TreeGrafter"/>
</dbReference>
<feature type="compositionally biased region" description="Low complexity" evidence="1">
    <location>
        <begin position="1196"/>
        <end position="1205"/>
    </location>
</feature>
<feature type="region of interest" description="Disordered" evidence="1">
    <location>
        <begin position="1273"/>
        <end position="1386"/>
    </location>
</feature>
<feature type="compositionally biased region" description="Polar residues" evidence="1">
    <location>
        <begin position="1308"/>
        <end position="1342"/>
    </location>
</feature>
<keyword evidence="5" id="KW-1185">Reference proteome</keyword>
<dbReference type="InterPro" id="IPR032443">
    <property type="entry name" value="RAWUL"/>
</dbReference>
<evidence type="ECO:0000313" key="3">
    <source>
        <dbReference type="EMBL" id="KFB36481.1"/>
    </source>
</evidence>
<proteinExistence type="predicted"/>
<gene>
    <name evidence="3" type="ORF">ZHAS_00003632</name>
</gene>
<feature type="compositionally biased region" description="Polar residues" evidence="1">
    <location>
        <begin position="376"/>
        <end position="385"/>
    </location>
</feature>
<dbReference type="EnsemblMetazoa" id="ASIC003632-RA">
    <property type="protein sequence ID" value="ASIC003632-PA"/>
    <property type="gene ID" value="ASIC003632"/>
</dbReference>
<feature type="compositionally biased region" description="Low complexity" evidence="1">
    <location>
        <begin position="235"/>
        <end position="259"/>
    </location>
</feature>
<dbReference type="SUPFAM" id="SSF57850">
    <property type="entry name" value="RING/U-box"/>
    <property type="match status" value="1"/>
</dbReference>
<dbReference type="PANTHER" id="PTHR10825:SF29">
    <property type="entry name" value="POLYCOMB GROUP RING FINGER PROTEIN 1"/>
    <property type="match status" value="1"/>
</dbReference>
<feature type="compositionally biased region" description="Pro residues" evidence="1">
    <location>
        <begin position="629"/>
        <end position="645"/>
    </location>
</feature>
<dbReference type="Proteomes" id="UP000030765">
    <property type="component" value="Unassembled WGS sequence"/>
</dbReference>
<feature type="compositionally biased region" description="Basic residues" evidence="1">
    <location>
        <begin position="556"/>
        <end position="565"/>
    </location>
</feature>
<feature type="compositionally biased region" description="Polar residues" evidence="1">
    <location>
        <begin position="1176"/>
        <end position="1185"/>
    </location>
</feature>
<dbReference type="Gene3D" id="3.30.40.10">
    <property type="entry name" value="Zinc/RING finger domain, C3HC4 (zinc finger)"/>
    <property type="match status" value="1"/>
</dbReference>
<feature type="compositionally biased region" description="Low complexity" evidence="1">
    <location>
        <begin position="217"/>
        <end position="227"/>
    </location>
</feature>
<feature type="compositionally biased region" description="Low complexity" evidence="1">
    <location>
        <begin position="484"/>
        <end position="515"/>
    </location>
</feature>
<feature type="compositionally biased region" description="Low complexity" evidence="1">
    <location>
        <begin position="1278"/>
        <end position="1307"/>
    </location>
</feature>
<feature type="compositionally biased region" description="Low complexity" evidence="1">
    <location>
        <begin position="340"/>
        <end position="353"/>
    </location>
</feature>
<evidence type="ECO:0000313" key="4">
    <source>
        <dbReference type="EnsemblMetazoa" id="ASIC003632-PA"/>
    </source>
</evidence>
<dbReference type="EMBL" id="ATLV01012304">
    <property type="status" value="NOT_ANNOTATED_CDS"/>
    <property type="molecule type" value="Genomic_DNA"/>
</dbReference>
<sequence length="1386" mass="144620">MSVCRSCIVKYLESNKYCPRCKSYNSKPITAANLRPDRTLRALVYKLVPGLHKSESQRMVQFYADISSSNNVPFGDDQHLTQGALSLLDDQNFFSPDEPISLSLEYHYDTLAEHSAASAKVPVTYLQCPAAVTVHHLYKFILTKNGLLVGADHIRVEIIYEDEVLPPDFTLMDVAYCFGYKRIAPMRFFYRILIHSTAKPAPTTTAYHRVEGQDKNSTTTSSSSSIGGHDGGGADSTTTHGASSPTPTTAAGRTTGQQRTGERQQAKAGTAAQYVRPREDDANNSSRLGACSKENTVSNGHPSPSSTIGYLHNGNAKQVGGKSPPAGETSEAVVEKKAGGKSSPPTTTTASKKGGLKMVLVSTSSSKGMKGDPTTPGESKSQSPPTMKASPLAPESPKAKEHTSEKVKTQITPKPAVENEKPTSSSNELKCYVNLKKQTVVGGATPTAAEKLQQQQQQPVEIPRLKIDLPRLKTKLSVSGERLTPGGSPPSSSSSSAATSPSSAASTASGTSASGKSPVWPMGKEEYAKTIGLKPVYAVGCAGAEVDKHGEPSGSSHRKRKKGKHSKEAGSSGKRRKLHAEISSQQDASLKMKVKLTEKPPKHERLKSSGNEEEPVQAPQPIQSTATPTPTPPPPPPPPPTPKPTSPVVAKSPPQEVVSSTMSKVIDITKDDDDVKFVNEQPPSATLKTPARKSPPQMEVPAPVVTTASSSVSSMSSKDKLSEMRAIRHKPMVYIPNLDRSLSADASISSLMESVQAKAQNQRPTVTTTATTTTSAAANMVNAILKPTPALIPASTASTMAGKSQPRTPILSPRTMQSYPPLAYPLTNSTATPAVSAGSLRPMAPPAIKRSISSDSGSSQHQQPSKTARLDPPSLVSPSTPHSPANTNKQPIHAPMFNFAKGANRAKAAQQAAGTNQPQSPDVPYRSPISSSYTKEMVTKKPIPNLLLPPSSISVTKMSDMVSSSSSTSMGNMVDNRPALEIVRIPPTAPVADKPSLAPFTTPPPPPPSKLANSSGTPKTTRPPPATIPLIKIKKPTTDGAATVSSSSTTSTLPGMNPLRQKVGGPGSILDLSGSRRLSDEVIILDHSPAKSGTPMEGTKSTSIDRELDRLAAANRRNSIPGLKLPPDMIGFPISAPSTVTSSLMTQSSSGGQKTLAPLPKLTEINRNRNMAVRQPNASIRSIPNPSALAFRGAHSSSLSNGSSSRTTVASNGNTTSPPVNGGGSGNNNNNNNIKIANANTTSALGSPGSGKKTIEKVAAVLKAAAATVDSSNRGMMTTSTHTVSSAVSTTTSGSNANTSSVTSSGSPPLSNGSEGKQGNSSPSRVAVNSSGSSPPTTMAMATSNNGGNRTNGDTTVTSVTTSTMASVTGTNGSTRNSPASIVNVN</sequence>
<dbReference type="GO" id="GO:1990841">
    <property type="term" value="F:promoter-specific chromatin binding"/>
    <property type="evidence" value="ECO:0007669"/>
    <property type="project" value="TreeGrafter"/>
</dbReference>